<dbReference type="Pfam" id="PF02614">
    <property type="entry name" value="UxaC"/>
    <property type="match status" value="1"/>
</dbReference>
<evidence type="ECO:0000313" key="9">
    <source>
        <dbReference type="Proteomes" id="UP000019202"/>
    </source>
</evidence>
<dbReference type="EC" id="5.3.1.12" evidence="4 7"/>
<dbReference type="UniPathway" id="UPA00246"/>
<dbReference type="Proteomes" id="UP000019202">
    <property type="component" value="Unassembled WGS sequence"/>
</dbReference>
<dbReference type="InterPro" id="IPR032466">
    <property type="entry name" value="Metal_Hydrolase"/>
</dbReference>
<keyword evidence="6 7" id="KW-0413">Isomerase</keyword>
<dbReference type="STRING" id="1427518.XSR1_450008"/>
<dbReference type="EMBL" id="CBXF010000105">
    <property type="protein sequence ID" value="CDL84333.1"/>
    <property type="molecule type" value="Genomic_DNA"/>
</dbReference>
<comment type="catalytic activity">
    <reaction evidence="7">
        <text>aldehydo-D-galacturonate = keto-D-tagaturonate</text>
        <dbReference type="Rhea" id="RHEA:27702"/>
        <dbReference type="ChEBI" id="CHEBI:12952"/>
        <dbReference type="ChEBI" id="CHEBI:17886"/>
    </reaction>
</comment>
<sequence>MKAFMHEDFLLSNDIACRLYHDYAAMMPIYDYHCHLNPKEIAQNRRFDNLSQIWLESDHYKWRAMRSAGIDEMLITGPESRDYEKYLAWARTVPMTVGNPLYHWTHLELRRPFGITGKLFGPETAEAIWHEANEKLAQPEFFARGIMQQMQVRMVGTTDDPVDSLEYHRQIAADKDFAIKVLPSWRPDKAFKIESAGFCHYLNQLEEAADLVIVRFADLLAALERRLAHFEHHGCVTADHGIETLRYAAIPDTQSLDNILQKRRQGQLLSELEIAQFSTAVLVWLGRQYAERGWVMQLHIGALRNNNTRMFNLLGPDSGFDSIGDNPIAYPLSRLLDAMDITDELPKTILYCLNPRDNEVIGTMIGNFQGGSIAGKIQFGSGWWFNDQKDGMQRQLKQLSQLGLLSQFIGMLTDSRSFLSYTRHEYFRRILCNMLGVWVREGEIPHDEKMLGQMIQNICFNNAERYFLLNRSAESAG</sequence>
<evidence type="ECO:0000256" key="6">
    <source>
        <dbReference type="ARBA" id="ARBA00023235"/>
    </source>
</evidence>
<dbReference type="GO" id="GO:0008880">
    <property type="term" value="F:glucuronate isomerase activity"/>
    <property type="evidence" value="ECO:0007669"/>
    <property type="project" value="UniProtKB-UniRule"/>
</dbReference>
<comment type="pathway">
    <text evidence="2 7">Carbohydrate metabolism; pentose and glucuronate interconversion.</text>
</comment>
<comment type="caution">
    <text evidence="8">The sequence shown here is derived from an EMBL/GenBank/DDBJ whole genome shotgun (WGS) entry which is preliminary data.</text>
</comment>
<evidence type="ECO:0000256" key="2">
    <source>
        <dbReference type="ARBA" id="ARBA00004892"/>
    </source>
</evidence>
<dbReference type="HAMAP" id="MF_00675">
    <property type="entry name" value="UxaC"/>
    <property type="match status" value="1"/>
</dbReference>
<evidence type="ECO:0000256" key="3">
    <source>
        <dbReference type="ARBA" id="ARBA00008397"/>
    </source>
</evidence>
<evidence type="ECO:0000256" key="7">
    <source>
        <dbReference type="HAMAP-Rule" id="MF_00675"/>
    </source>
</evidence>
<dbReference type="PANTHER" id="PTHR30068:SF4">
    <property type="entry name" value="URONATE ISOMERASE"/>
    <property type="match status" value="1"/>
</dbReference>
<proteinExistence type="inferred from homology"/>
<dbReference type="GO" id="GO:0019698">
    <property type="term" value="P:D-galacturonate catabolic process"/>
    <property type="evidence" value="ECO:0007669"/>
    <property type="project" value="TreeGrafter"/>
</dbReference>
<dbReference type="NCBIfam" id="NF002794">
    <property type="entry name" value="PRK02925.1"/>
    <property type="match status" value="1"/>
</dbReference>
<dbReference type="InterPro" id="IPR003766">
    <property type="entry name" value="Uronate_isomerase"/>
</dbReference>
<accession>W1J2N0</accession>
<keyword evidence="9" id="KW-1185">Reference proteome</keyword>
<dbReference type="SUPFAM" id="SSF51556">
    <property type="entry name" value="Metallo-dependent hydrolases"/>
    <property type="match status" value="1"/>
</dbReference>
<evidence type="ECO:0000313" key="8">
    <source>
        <dbReference type="EMBL" id="CDL84333.1"/>
    </source>
</evidence>
<dbReference type="Gene3D" id="3.20.20.140">
    <property type="entry name" value="Metal-dependent hydrolases"/>
    <property type="match status" value="1"/>
</dbReference>
<dbReference type="AlphaFoldDB" id="W1J2N0"/>
<evidence type="ECO:0000256" key="1">
    <source>
        <dbReference type="ARBA" id="ARBA00001165"/>
    </source>
</evidence>
<dbReference type="PANTHER" id="PTHR30068">
    <property type="entry name" value="URONATE ISOMERASE"/>
    <property type="match status" value="1"/>
</dbReference>
<comment type="similarity">
    <text evidence="3 7">Belongs to the metallo-dependent hydrolases superfamily. Uronate isomerase family.</text>
</comment>
<evidence type="ECO:0000256" key="4">
    <source>
        <dbReference type="ARBA" id="ARBA00012546"/>
    </source>
</evidence>
<organism evidence="8 9">
    <name type="scientific">Xenorhabdus szentirmaii DSM 16338</name>
    <dbReference type="NCBI Taxonomy" id="1427518"/>
    <lineage>
        <taxon>Bacteria</taxon>
        <taxon>Pseudomonadati</taxon>
        <taxon>Pseudomonadota</taxon>
        <taxon>Gammaproteobacteria</taxon>
        <taxon>Enterobacterales</taxon>
        <taxon>Morganellaceae</taxon>
        <taxon>Xenorhabdus</taxon>
    </lineage>
</organism>
<dbReference type="OrthoDB" id="9766564at2"/>
<protein>
    <recommendedName>
        <fullName evidence="5 7">Uronate isomerase</fullName>
        <ecNumber evidence="4 7">5.3.1.12</ecNumber>
    </recommendedName>
    <alternativeName>
        <fullName evidence="7">Glucuronate isomerase</fullName>
    </alternativeName>
    <alternativeName>
        <fullName evidence="7">Uronic isomerase</fullName>
    </alternativeName>
</protein>
<dbReference type="GO" id="GO:0042840">
    <property type="term" value="P:D-glucuronate catabolic process"/>
    <property type="evidence" value="ECO:0007669"/>
    <property type="project" value="TreeGrafter"/>
</dbReference>
<reference evidence="8" key="1">
    <citation type="submission" date="2013-11" db="EMBL/GenBank/DDBJ databases">
        <title>Draft genome sequence and annotation of the entomopathogenic bacteria, Xenorhabdus cabanillasi strain JM26 and Xenorhabdus szentirmai strain DSM 16338.</title>
        <authorList>
            <person name="Gualtieri M."/>
            <person name="Ogier J.C."/>
            <person name="Pages S."/>
            <person name="Givaudan A."/>
            <person name="Gaudriault S."/>
        </authorList>
    </citation>
    <scope>NUCLEOTIDE SEQUENCE [LARGE SCALE GENOMIC DNA]</scope>
    <source>
        <strain evidence="8">DSM 16338</strain>
    </source>
</reference>
<dbReference type="RefSeq" id="WP_038240411.1">
    <property type="nucleotide sequence ID" value="NZ_CAWLWS010000105.1"/>
</dbReference>
<dbReference type="Gene3D" id="1.10.2020.10">
    <property type="entry name" value="uronate isomerase, domain 2, chain A"/>
    <property type="match status" value="1"/>
</dbReference>
<dbReference type="GeneID" id="97125222"/>
<evidence type="ECO:0000256" key="5">
    <source>
        <dbReference type="ARBA" id="ARBA00020555"/>
    </source>
</evidence>
<gene>
    <name evidence="7 8" type="primary">uxaC</name>
    <name evidence="8" type="ORF">XSR1_450008</name>
</gene>
<name>W1J2N0_9GAMM</name>
<comment type="catalytic activity">
    <reaction evidence="1 7">
        <text>D-glucuronate = D-fructuronate</text>
        <dbReference type="Rhea" id="RHEA:13049"/>
        <dbReference type="ChEBI" id="CHEBI:58720"/>
        <dbReference type="ChEBI" id="CHEBI:59863"/>
        <dbReference type="EC" id="5.3.1.12"/>
    </reaction>
</comment>